<name>A0A061RGK8_9CHLO</name>
<evidence type="ECO:0000313" key="2">
    <source>
        <dbReference type="EMBL" id="JAC69810.1"/>
    </source>
</evidence>
<dbReference type="AlphaFoldDB" id="A0A061RGK8"/>
<gene>
    <name evidence="2" type="ORF">TSPGSL018_5502</name>
</gene>
<feature type="region of interest" description="Disordered" evidence="1">
    <location>
        <begin position="1"/>
        <end position="31"/>
    </location>
</feature>
<organism evidence="2">
    <name type="scientific">Tetraselmis sp. GSL018</name>
    <dbReference type="NCBI Taxonomy" id="582737"/>
    <lineage>
        <taxon>Eukaryota</taxon>
        <taxon>Viridiplantae</taxon>
        <taxon>Chlorophyta</taxon>
        <taxon>core chlorophytes</taxon>
        <taxon>Chlorodendrophyceae</taxon>
        <taxon>Chlorodendrales</taxon>
        <taxon>Chlorodendraceae</taxon>
        <taxon>Tetraselmis</taxon>
    </lineage>
</organism>
<feature type="compositionally biased region" description="Polar residues" evidence="1">
    <location>
        <begin position="1"/>
        <end position="10"/>
    </location>
</feature>
<feature type="non-terminal residue" evidence="2">
    <location>
        <position position="1"/>
    </location>
</feature>
<sequence length="62" mass="6700">GSSLPASTPLKSVDATKQTDRPLSTPLASSRHVSPLRLRLANGCRPYTPAVSPKRIWLVFLS</sequence>
<protein>
    <submittedName>
        <fullName evidence="2">Uncharacterized protein</fullName>
    </submittedName>
</protein>
<reference evidence="2" key="1">
    <citation type="submission" date="2014-05" db="EMBL/GenBank/DDBJ databases">
        <title>The transcriptome of the halophilic microalga Tetraselmis sp. GSL018 isolated from the Great Salt Lake, Utah.</title>
        <authorList>
            <person name="Jinkerson R.E."/>
            <person name="D'Adamo S."/>
            <person name="Posewitz M.C."/>
        </authorList>
    </citation>
    <scope>NUCLEOTIDE SEQUENCE</scope>
    <source>
        <strain evidence="2">GSL018</strain>
    </source>
</reference>
<accession>A0A061RGK8</accession>
<proteinExistence type="predicted"/>
<evidence type="ECO:0000256" key="1">
    <source>
        <dbReference type="SAM" id="MobiDB-lite"/>
    </source>
</evidence>
<dbReference type="EMBL" id="GBEZ01016439">
    <property type="protein sequence ID" value="JAC69810.1"/>
    <property type="molecule type" value="Transcribed_RNA"/>
</dbReference>